<feature type="transmembrane region" description="Helical" evidence="2">
    <location>
        <begin position="47"/>
        <end position="70"/>
    </location>
</feature>
<proteinExistence type="inferred from homology"/>
<name>A0ABU1IWT6_9BACL</name>
<organism evidence="4 5">
    <name type="scientific">Paenibacillus hunanensis</name>
    <dbReference type="NCBI Taxonomy" id="539262"/>
    <lineage>
        <taxon>Bacteria</taxon>
        <taxon>Bacillati</taxon>
        <taxon>Bacillota</taxon>
        <taxon>Bacilli</taxon>
        <taxon>Bacillales</taxon>
        <taxon>Paenibacillaceae</taxon>
        <taxon>Paenibacillus</taxon>
    </lineage>
</organism>
<dbReference type="PANTHER" id="PTHR30487">
    <property type="entry name" value="TYPE 4 PREPILIN-LIKE PROTEINS LEADER PEPTIDE-PROCESSING ENZYME"/>
    <property type="match status" value="1"/>
</dbReference>
<keyword evidence="2" id="KW-1133">Transmembrane helix</keyword>
<keyword evidence="4" id="KW-0808">Transferase</keyword>
<evidence type="ECO:0000256" key="1">
    <source>
        <dbReference type="ARBA" id="ARBA00005801"/>
    </source>
</evidence>
<gene>
    <name evidence="4" type="ORF">JOC58_001357</name>
</gene>
<comment type="caution">
    <text evidence="4">The sequence shown here is derived from an EMBL/GenBank/DDBJ whole genome shotgun (WGS) entry which is preliminary data.</text>
</comment>
<keyword evidence="5" id="KW-1185">Reference proteome</keyword>
<dbReference type="EC" id="3.4.23.43" evidence="4"/>
<accession>A0ABU1IWT6</accession>
<keyword evidence="4" id="KW-0378">Hydrolase</keyword>
<dbReference type="PANTHER" id="PTHR30487:SF0">
    <property type="entry name" value="PREPILIN LEADER PEPTIDASE_N-METHYLTRANSFERASE-RELATED"/>
    <property type="match status" value="1"/>
</dbReference>
<evidence type="ECO:0000259" key="3">
    <source>
        <dbReference type="Pfam" id="PF01478"/>
    </source>
</evidence>
<dbReference type="Pfam" id="PF01478">
    <property type="entry name" value="Peptidase_A24"/>
    <property type="match status" value="1"/>
</dbReference>
<dbReference type="EMBL" id="JAVDQH010000004">
    <property type="protein sequence ID" value="MDR6243470.1"/>
    <property type="molecule type" value="Genomic_DNA"/>
</dbReference>
<keyword evidence="2" id="KW-0472">Membrane</keyword>
<dbReference type="GO" id="GO:0032259">
    <property type="term" value="P:methylation"/>
    <property type="evidence" value="ECO:0007669"/>
    <property type="project" value="UniProtKB-KW"/>
</dbReference>
<keyword evidence="4" id="KW-0489">Methyltransferase</keyword>
<feature type="domain" description="Prepilin type IV endopeptidase peptidase" evidence="3">
    <location>
        <begin position="12"/>
        <end position="110"/>
    </location>
</feature>
<sequence length="141" mass="16151">MIEWMNHYLLWALALLCLYFAYTDIRYQVIPNRWTHPLLLILLLWRVVTFEWTCLYGLIPALVLLLIFVIRPAAIGAGDIKLLAVIGLVGGLPIVLSTIFIMGWLCMFYAGVRIIRRQPVRHQFPLAPMIAVGYCLAILII</sequence>
<dbReference type="Gene3D" id="1.20.120.1220">
    <property type="match status" value="1"/>
</dbReference>
<feature type="transmembrane region" description="Helical" evidence="2">
    <location>
        <begin position="82"/>
        <end position="110"/>
    </location>
</feature>
<dbReference type="InterPro" id="IPR000045">
    <property type="entry name" value="Prepilin_IV_endopep_pep"/>
</dbReference>
<dbReference type="Proteomes" id="UP001185028">
    <property type="component" value="Unassembled WGS sequence"/>
</dbReference>
<dbReference type="EC" id="2.1.1.-" evidence="4"/>
<evidence type="ECO:0000256" key="2">
    <source>
        <dbReference type="SAM" id="Phobius"/>
    </source>
</evidence>
<comment type="similarity">
    <text evidence="1">Belongs to the peptidase A24 family.</text>
</comment>
<reference evidence="4 5" key="1">
    <citation type="submission" date="2023-07" db="EMBL/GenBank/DDBJ databases">
        <title>Genomic Encyclopedia of Type Strains, Phase IV (KMG-IV): sequencing the most valuable type-strain genomes for metagenomic binning, comparative biology and taxonomic classification.</title>
        <authorList>
            <person name="Goeker M."/>
        </authorList>
    </citation>
    <scope>NUCLEOTIDE SEQUENCE [LARGE SCALE GENOMIC DNA]</scope>
    <source>
        <strain evidence="4 5">DSM 22170</strain>
    </source>
</reference>
<keyword evidence="2" id="KW-0812">Transmembrane</keyword>
<feature type="transmembrane region" description="Helical" evidence="2">
    <location>
        <begin position="122"/>
        <end position="140"/>
    </location>
</feature>
<dbReference type="GO" id="GO:0008168">
    <property type="term" value="F:methyltransferase activity"/>
    <property type="evidence" value="ECO:0007669"/>
    <property type="project" value="UniProtKB-KW"/>
</dbReference>
<dbReference type="InterPro" id="IPR050882">
    <property type="entry name" value="Prepilin_peptidase/N-MTase"/>
</dbReference>
<dbReference type="GO" id="GO:0004190">
    <property type="term" value="F:aspartic-type endopeptidase activity"/>
    <property type="evidence" value="ECO:0007669"/>
    <property type="project" value="UniProtKB-EC"/>
</dbReference>
<evidence type="ECO:0000313" key="4">
    <source>
        <dbReference type="EMBL" id="MDR6243470.1"/>
    </source>
</evidence>
<protein>
    <submittedName>
        <fullName evidence="4">Leader peptidase (Prepilin peptidase)/N-methyltransferase</fullName>
        <ecNumber evidence="4">2.1.1.-</ecNumber>
        <ecNumber evidence="4">3.4.23.43</ecNumber>
    </submittedName>
</protein>
<dbReference type="RefSeq" id="WP_188773656.1">
    <property type="nucleotide sequence ID" value="NZ_JAVDQH010000004.1"/>
</dbReference>
<evidence type="ECO:0000313" key="5">
    <source>
        <dbReference type="Proteomes" id="UP001185028"/>
    </source>
</evidence>